<dbReference type="Proteomes" id="UP000027195">
    <property type="component" value="Unassembled WGS sequence"/>
</dbReference>
<evidence type="ECO:0000313" key="3">
    <source>
        <dbReference type="Proteomes" id="UP000027195"/>
    </source>
</evidence>
<protein>
    <submittedName>
        <fullName evidence="2">Uncharacterized protein</fullName>
    </submittedName>
</protein>
<sequence>MLWTAGREDGGRGDGGGGRGETAERVDTAALAAHGCSQPAAQRRGLPLQSNFRNITSHSIFSPCFSSHPPFFVRASAKFLILSARLRKSSIRRSGWRCFQCDSNIRGVCVSMFALGPPWRCLARVGPVSGHAITRRLWLQVVAFPSSRRHQRFLCFYPE</sequence>
<name>A0A067MZ77_BOTB1</name>
<keyword evidence="3" id="KW-1185">Reference proteome</keyword>
<feature type="compositionally biased region" description="Basic and acidic residues" evidence="1">
    <location>
        <begin position="1"/>
        <end position="12"/>
    </location>
</feature>
<organism evidence="2 3">
    <name type="scientific">Botryobasidium botryosum (strain FD-172 SS1)</name>
    <dbReference type="NCBI Taxonomy" id="930990"/>
    <lineage>
        <taxon>Eukaryota</taxon>
        <taxon>Fungi</taxon>
        <taxon>Dikarya</taxon>
        <taxon>Basidiomycota</taxon>
        <taxon>Agaricomycotina</taxon>
        <taxon>Agaricomycetes</taxon>
        <taxon>Cantharellales</taxon>
        <taxon>Botryobasidiaceae</taxon>
        <taxon>Botryobasidium</taxon>
    </lineage>
</organism>
<gene>
    <name evidence="2" type="ORF">BOTBODRAFT_322032</name>
</gene>
<dbReference type="InParanoid" id="A0A067MZ77"/>
<dbReference type="EMBL" id="KL198017">
    <property type="protein sequence ID" value="KDQ20904.1"/>
    <property type="molecule type" value="Genomic_DNA"/>
</dbReference>
<dbReference type="AlphaFoldDB" id="A0A067MZ77"/>
<reference evidence="3" key="1">
    <citation type="journal article" date="2014" name="Proc. Natl. Acad. Sci. U.S.A.">
        <title>Extensive sampling of basidiomycete genomes demonstrates inadequacy of the white-rot/brown-rot paradigm for wood decay fungi.</title>
        <authorList>
            <person name="Riley R."/>
            <person name="Salamov A.A."/>
            <person name="Brown D.W."/>
            <person name="Nagy L.G."/>
            <person name="Floudas D."/>
            <person name="Held B.W."/>
            <person name="Levasseur A."/>
            <person name="Lombard V."/>
            <person name="Morin E."/>
            <person name="Otillar R."/>
            <person name="Lindquist E.A."/>
            <person name="Sun H."/>
            <person name="LaButti K.M."/>
            <person name="Schmutz J."/>
            <person name="Jabbour D."/>
            <person name="Luo H."/>
            <person name="Baker S.E."/>
            <person name="Pisabarro A.G."/>
            <person name="Walton J.D."/>
            <person name="Blanchette R.A."/>
            <person name="Henrissat B."/>
            <person name="Martin F."/>
            <person name="Cullen D."/>
            <person name="Hibbett D.S."/>
            <person name="Grigoriev I.V."/>
        </authorList>
    </citation>
    <scope>NUCLEOTIDE SEQUENCE [LARGE SCALE GENOMIC DNA]</scope>
    <source>
        <strain evidence="3">FD-172 SS1</strain>
    </source>
</reference>
<accession>A0A067MZ77</accession>
<dbReference type="HOGENOM" id="CLU_1660442_0_0_1"/>
<evidence type="ECO:0000256" key="1">
    <source>
        <dbReference type="SAM" id="MobiDB-lite"/>
    </source>
</evidence>
<feature type="region of interest" description="Disordered" evidence="1">
    <location>
        <begin position="1"/>
        <end position="22"/>
    </location>
</feature>
<proteinExistence type="predicted"/>
<evidence type="ECO:0000313" key="2">
    <source>
        <dbReference type="EMBL" id="KDQ20904.1"/>
    </source>
</evidence>